<dbReference type="GO" id="GO:0006352">
    <property type="term" value="P:DNA-templated transcription initiation"/>
    <property type="evidence" value="ECO:0007669"/>
    <property type="project" value="InterPro"/>
</dbReference>
<dbReference type="STRING" id="153721.MYP_4994"/>
<dbReference type="InterPro" id="IPR036388">
    <property type="entry name" value="WH-like_DNA-bd_sf"/>
</dbReference>
<dbReference type="Proteomes" id="UP000030185">
    <property type="component" value="Unassembled WGS sequence"/>
</dbReference>
<reference evidence="7 8" key="1">
    <citation type="submission" date="2014-09" db="EMBL/GenBank/DDBJ databases">
        <title>Sporocytophaga myxococcoides PG-01 genome sequencing.</title>
        <authorList>
            <person name="Liu L."/>
            <person name="Gao P.J."/>
            <person name="Chen G.J."/>
            <person name="Wang L.S."/>
        </authorList>
    </citation>
    <scope>NUCLEOTIDE SEQUENCE [LARGE SCALE GENOMIC DNA]</scope>
    <source>
        <strain evidence="7 8">PG-01</strain>
    </source>
</reference>
<dbReference type="Gene3D" id="1.10.1740.10">
    <property type="match status" value="1"/>
</dbReference>
<protein>
    <submittedName>
        <fullName evidence="7">RNA polymerase, sigma-24 subunit, ECF subfamily</fullName>
    </submittedName>
</protein>
<dbReference type="RefSeq" id="WP_045469833.1">
    <property type="nucleotide sequence ID" value="NZ_BBLT01000016.1"/>
</dbReference>
<evidence type="ECO:0000313" key="7">
    <source>
        <dbReference type="EMBL" id="GAL87763.1"/>
    </source>
</evidence>
<evidence type="ECO:0000256" key="1">
    <source>
        <dbReference type="ARBA" id="ARBA00010641"/>
    </source>
</evidence>
<dbReference type="InterPro" id="IPR007627">
    <property type="entry name" value="RNA_pol_sigma70_r2"/>
</dbReference>
<accession>A0A098LP17</accession>
<dbReference type="InterPro" id="IPR013324">
    <property type="entry name" value="RNA_pol_sigma_r3/r4-like"/>
</dbReference>
<evidence type="ECO:0000256" key="3">
    <source>
        <dbReference type="ARBA" id="ARBA00023082"/>
    </source>
</evidence>
<dbReference type="CDD" id="cd06171">
    <property type="entry name" value="Sigma70_r4"/>
    <property type="match status" value="1"/>
</dbReference>
<gene>
    <name evidence="7" type="ORF">MYP_4994</name>
</gene>
<evidence type="ECO:0000313" key="8">
    <source>
        <dbReference type="Proteomes" id="UP000030185"/>
    </source>
</evidence>
<dbReference type="AlphaFoldDB" id="A0A098LP17"/>
<dbReference type="EMBL" id="BBLT01000016">
    <property type="protein sequence ID" value="GAL87763.1"/>
    <property type="molecule type" value="Genomic_DNA"/>
</dbReference>
<organism evidence="7 8">
    <name type="scientific">Sporocytophaga myxococcoides</name>
    <dbReference type="NCBI Taxonomy" id="153721"/>
    <lineage>
        <taxon>Bacteria</taxon>
        <taxon>Pseudomonadati</taxon>
        <taxon>Bacteroidota</taxon>
        <taxon>Cytophagia</taxon>
        <taxon>Cytophagales</taxon>
        <taxon>Cytophagaceae</taxon>
        <taxon>Sporocytophaga</taxon>
    </lineage>
</organism>
<dbReference type="GO" id="GO:0016987">
    <property type="term" value="F:sigma factor activity"/>
    <property type="evidence" value="ECO:0007669"/>
    <property type="project" value="UniProtKB-KW"/>
</dbReference>
<dbReference type="InterPro" id="IPR013249">
    <property type="entry name" value="RNA_pol_sigma70_r4_t2"/>
</dbReference>
<feature type="domain" description="RNA polymerase sigma factor 70 region 4 type 2" evidence="6">
    <location>
        <begin position="108"/>
        <end position="159"/>
    </location>
</feature>
<evidence type="ECO:0000256" key="2">
    <source>
        <dbReference type="ARBA" id="ARBA00023015"/>
    </source>
</evidence>
<keyword evidence="2" id="KW-0805">Transcription regulation</keyword>
<dbReference type="OrthoDB" id="9803470at2"/>
<dbReference type="InterPro" id="IPR014284">
    <property type="entry name" value="RNA_pol_sigma-70_dom"/>
</dbReference>
<evidence type="ECO:0000256" key="4">
    <source>
        <dbReference type="ARBA" id="ARBA00023163"/>
    </source>
</evidence>
<comment type="caution">
    <text evidence="7">The sequence shown here is derived from an EMBL/GenBank/DDBJ whole genome shotgun (WGS) entry which is preliminary data.</text>
</comment>
<dbReference type="Pfam" id="PF04542">
    <property type="entry name" value="Sigma70_r2"/>
    <property type="match status" value="1"/>
</dbReference>
<keyword evidence="8" id="KW-1185">Reference proteome</keyword>
<keyword evidence="3" id="KW-0731">Sigma factor</keyword>
<evidence type="ECO:0000259" key="5">
    <source>
        <dbReference type="Pfam" id="PF04542"/>
    </source>
</evidence>
<keyword evidence="4" id="KW-0804">Transcription</keyword>
<dbReference type="Gene3D" id="1.10.10.10">
    <property type="entry name" value="Winged helix-like DNA-binding domain superfamily/Winged helix DNA-binding domain"/>
    <property type="match status" value="1"/>
</dbReference>
<dbReference type="NCBIfam" id="TIGR02937">
    <property type="entry name" value="sigma70-ECF"/>
    <property type="match status" value="1"/>
</dbReference>
<sequence length="168" mass="19401">MNTVEFNNLVYIASKSLKYPALKFTHNQADANDLIQDTILKALKNKTKFKKGTNIKAWLYIIMKNTFISNYHKIDKRNSLVDPIDDDYTLNVPSTITYNDGTANVAMEEINKAINSLDKVFREPFMMHFSGFKYEEIAQKLKIPMGTVKNRIHVARKTLMSALKDYKI</sequence>
<comment type="similarity">
    <text evidence="1">Belongs to the sigma-70 factor family. ECF subfamily.</text>
</comment>
<dbReference type="SUPFAM" id="SSF88659">
    <property type="entry name" value="Sigma3 and sigma4 domains of RNA polymerase sigma factors"/>
    <property type="match status" value="1"/>
</dbReference>
<dbReference type="Pfam" id="PF08281">
    <property type="entry name" value="Sigma70_r4_2"/>
    <property type="match status" value="1"/>
</dbReference>
<dbReference type="PANTHER" id="PTHR43133:SF25">
    <property type="entry name" value="RNA POLYMERASE SIGMA FACTOR RFAY-RELATED"/>
    <property type="match status" value="1"/>
</dbReference>
<dbReference type="InterPro" id="IPR039425">
    <property type="entry name" value="RNA_pol_sigma-70-like"/>
</dbReference>
<dbReference type="SUPFAM" id="SSF88946">
    <property type="entry name" value="Sigma2 domain of RNA polymerase sigma factors"/>
    <property type="match status" value="1"/>
</dbReference>
<dbReference type="GO" id="GO:0003677">
    <property type="term" value="F:DNA binding"/>
    <property type="evidence" value="ECO:0007669"/>
    <property type="project" value="InterPro"/>
</dbReference>
<dbReference type="InterPro" id="IPR013325">
    <property type="entry name" value="RNA_pol_sigma_r2"/>
</dbReference>
<feature type="domain" description="RNA polymerase sigma-70 region 2" evidence="5">
    <location>
        <begin position="18"/>
        <end position="73"/>
    </location>
</feature>
<proteinExistence type="inferred from homology"/>
<dbReference type="eggNOG" id="COG1595">
    <property type="taxonomic scope" value="Bacteria"/>
</dbReference>
<name>A0A098LP17_9BACT</name>
<evidence type="ECO:0000259" key="6">
    <source>
        <dbReference type="Pfam" id="PF08281"/>
    </source>
</evidence>
<dbReference type="PANTHER" id="PTHR43133">
    <property type="entry name" value="RNA POLYMERASE ECF-TYPE SIGMA FACTO"/>
    <property type="match status" value="1"/>
</dbReference>